<keyword evidence="8" id="KW-1185">Reference proteome</keyword>
<dbReference type="AlphaFoldDB" id="A0A6M1SL88"/>
<evidence type="ECO:0000256" key="2">
    <source>
        <dbReference type="ARBA" id="ARBA00009773"/>
    </source>
</evidence>
<feature type="transmembrane region" description="Helical" evidence="6">
    <location>
        <begin position="160"/>
        <end position="177"/>
    </location>
</feature>
<feature type="transmembrane region" description="Helical" evidence="6">
    <location>
        <begin position="12"/>
        <end position="44"/>
    </location>
</feature>
<evidence type="ECO:0000313" key="8">
    <source>
        <dbReference type="Proteomes" id="UP000474802"/>
    </source>
</evidence>
<keyword evidence="5 6" id="KW-0472">Membrane</keyword>
<evidence type="ECO:0000256" key="5">
    <source>
        <dbReference type="ARBA" id="ARBA00023136"/>
    </source>
</evidence>
<keyword evidence="4 6" id="KW-1133">Transmembrane helix</keyword>
<evidence type="ECO:0000256" key="1">
    <source>
        <dbReference type="ARBA" id="ARBA00004141"/>
    </source>
</evidence>
<feature type="transmembrane region" description="Helical" evidence="6">
    <location>
        <begin position="213"/>
        <end position="234"/>
    </location>
</feature>
<gene>
    <name evidence="7" type="ORF">G5575_06125</name>
</gene>
<dbReference type="GO" id="GO:0016020">
    <property type="term" value="C:membrane"/>
    <property type="evidence" value="ECO:0007669"/>
    <property type="project" value="UniProtKB-SubCell"/>
</dbReference>
<dbReference type="PANTHER" id="PTHR21716:SF4">
    <property type="entry name" value="TRANSMEMBRANE PROTEIN 245"/>
    <property type="match status" value="1"/>
</dbReference>
<dbReference type="Pfam" id="PF01594">
    <property type="entry name" value="AI-2E_transport"/>
    <property type="match status" value="1"/>
</dbReference>
<reference evidence="7 8" key="1">
    <citation type="submission" date="2020-02" db="EMBL/GenBank/DDBJ databases">
        <authorList>
            <person name="Khan S.A."/>
            <person name="Jeon C.O."/>
            <person name="Chun B.H."/>
        </authorList>
    </citation>
    <scope>NUCLEOTIDE SEQUENCE [LARGE SCALE GENOMIC DNA]</scope>
    <source>
        <strain evidence="7 8">H239</strain>
    </source>
</reference>
<comment type="caution">
    <text evidence="7">The sequence shown here is derived from an EMBL/GenBank/DDBJ whole genome shotgun (WGS) entry which is preliminary data.</text>
</comment>
<dbReference type="Proteomes" id="UP000474802">
    <property type="component" value="Unassembled WGS sequence"/>
</dbReference>
<accession>A0A6M1SL88</accession>
<sequence length="359" mass="38999">MSTPTIQNAAFIAAIVIISAVFFWLLLPFYGAILWAVILALLFYPMHRRLTVWLRGRKSVASALSVLICVLVVVVPAIIMLATTLSAEVASLYRRIRESNLSLADLVAQAQSVLPDYVNNALNSLNLGNPREIHESLMALLASTSQTLATKAVDLGQSTLQFLVSLAIMLYLLFFLFRDGRQLAQTLRDAIPLERRRTDHIAKKFTSVVKATMRGNIVIAIVQGGLGGLTFWLLGLEAPLLWGVVMAVLSLSPAVGAFLVWGPFALYLLFTGDITKGIILILVGALVISTIDNVLRPILVGRETRLPDYVVLISTLGGLSLFGANGFVLGPLVAALFIAVWSLFTDDRLVKTNNETTPS</sequence>
<feature type="transmembrane region" description="Helical" evidence="6">
    <location>
        <begin position="64"/>
        <end position="85"/>
    </location>
</feature>
<dbReference type="EMBL" id="JAALFG010000001">
    <property type="protein sequence ID" value="NGP17306.1"/>
    <property type="molecule type" value="Genomic_DNA"/>
</dbReference>
<dbReference type="InterPro" id="IPR002549">
    <property type="entry name" value="AI-2E-like"/>
</dbReference>
<dbReference type="PANTHER" id="PTHR21716">
    <property type="entry name" value="TRANSMEMBRANE PROTEIN"/>
    <property type="match status" value="1"/>
</dbReference>
<feature type="transmembrane region" description="Helical" evidence="6">
    <location>
        <begin position="319"/>
        <end position="344"/>
    </location>
</feature>
<feature type="transmembrane region" description="Helical" evidence="6">
    <location>
        <begin position="277"/>
        <end position="299"/>
    </location>
</feature>
<evidence type="ECO:0000313" key="7">
    <source>
        <dbReference type="EMBL" id="NGP17306.1"/>
    </source>
</evidence>
<protein>
    <submittedName>
        <fullName evidence="7">AI-2E family transporter</fullName>
    </submittedName>
</protein>
<evidence type="ECO:0000256" key="4">
    <source>
        <dbReference type="ARBA" id="ARBA00022989"/>
    </source>
</evidence>
<evidence type="ECO:0000256" key="3">
    <source>
        <dbReference type="ARBA" id="ARBA00022692"/>
    </source>
</evidence>
<evidence type="ECO:0000256" key="6">
    <source>
        <dbReference type="SAM" id="Phobius"/>
    </source>
</evidence>
<comment type="similarity">
    <text evidence="2">Belongs to the autoinducer-2 exporter (AI-2E) (TC 2.A.86) family.</text>
</comment>
<reference evidence="7 8" key="2">
    <citation type="submission" date="2020-03" db="EMBL/GenBank/DDBJ databases">
        <title>Devosia chinhatensis sp. nov., isolated from a hexachlorocyclohexane (HCH) dump site in India.</title>
        <authorList>
            <person name="Kumar M."/>
            <person name="Lal R."/>
        </authorList>
    </citation>
    <scope>NUCLEOTIDE SEQUENCE [LARGE SCALE GENOMIC DNA]</scope>
    <source>
        <strain evidence="7 8">H239</strain>
    </source>
</reference>
<comment type="subcellular location">
    <subcellularLocation>
        <location evidence="1">Membrane</location>
        <topology evidence="1">Multi-pass membrane protein</topology>
    </subcellularLocation>
</comment>
<feature type="transmembrane region" description="Helical" evidence="6">
    <location>
        <begin position="240"/>
        <end position="270"/>
    </location>
</feature>
<organism evidence="7 8">
    <name type="scientific">Devosia aurantiaca</name>
    <dbReference type="NCBI Taxonomy" id="2714858"/>
    <lineage>
        <taxon>Bacteria</taxon>
        <taxon>Pseudomonadati</taxon>
        <taxon>Pseudomonadota</taxon>
        <taxon>Alphaproteobacteria</taxon>
        <taxon>Hyphomicrobiales</taxon>
        <taxon>Devosiaceae</taxon>
        <taxon>Devosia</taxon>
    </lineage>
</organism>
<dbReference type="RefSeq" id="WP_164533503.1">
    <property type="nucleotide sequence ID" value="NZ_JAALFG010000001.1"/>
</dbReference>
<proteinExistence type="inferred from homology"/>
<keyword evidence="3 6" id="KW-0812">Transmembrane</keyword>
<name>A0A6M1SL88_9HYPH</name>